<evidence type="ECO:0000256" key="1">
    <source>
        <dbReference type="ARBA" id="ARBA00044777"/>
    </source>
</evidence>
<organism evidence="2 3">
    <name type="scientific">Magnetospirillum fulvum</name>
    <name type="common">Rhodospirillum fulvum</name>
    <dbReference type="NCBI Taxonomy" id="1082"/>
    <lineage>
        <taxon>Bacteria</taxon>
        <taxon>Pseudomonadati</taxon>
        <taxon>Pseudomonadota</taxon>
        <taxon>Alphaproteobacteria</taxon>
        <taxon>Rhodospirillales</taxon>
        <taxon>Rhodospirillaceae</taxon>
        <taxon>Magnetospirillum</taxon>
    </lineage>
</organism>
<protein>
    <recommendedName>
        <fullName evidence="1">Segregation and condensation protein A</fullName>
    </recommendedName>
</protein>
<dbReference type="Proteomes" id="UP000182983">
    <property type="component" value="Unassembled WGS sequence"/>
</dbReference>
<dbReference type="OrthoDB" id="9793741at2"/>
<gene>
    <name evidence="2" type="ORF">SAMN04244559_00079</name>
</gene>
<dbReference type="Pfam" id="PF02616">
    <property type="entry name" value="SMC_ScpA"/>
    <property type="match status" value="1"/>
</dbReference>
<dbReference type="EMBL" id="FNWO01000001">
    <property type="protein sequence ID" value="SEH24835.1"/>
    <property type="molecule type" value="Genomic_DNA"/>
</dbReference>
<evidence type="ECO:0000313" key="3">
    <source>
        <dbReference type="Proteomes" id="UP000182983"/>
    </source>
</evidence>
<dbReference type="Gene3D" id="6.10.250.2410">
    <property type="match status" value="1"/>
</dbReference>
<dbReference type="RefSeq" id="WP_074764441.1">
    <property type="nucleotide sequence ID" value="NZ_FNWO01000001.1"/>
</dbReference>
<reference evidence="3" key="1">
    <citation type="submission" date="2016-10" db="EMBL/GenBank/DDBJ databases">
        <authorList>
            <person name="Varghese N."/>
            <person name="Submissions S."/>
        </authorList>
    </citation>
    <scope>NUCLEOTIDE SEQUENCE [LARGE SCALE GENOMIC DNA]</scope>
    <source>
        <strain evidence="3">DSM 13234</strain>
    </source>
</reference>
<dbReference type="AlphaFoldDB" id="A0A1H6GSK7"/>
<proteinExistence type="predicted"/>
<dbReference type="PANTHER" id="PTHR33969:SF2">
    <property type="entry name" value="SEGREGATION AND CONDENSATION PROTEIN A"/>
    <property type="match status" value="1"/>
</dbReference>
<dbReference type="PANTHER" id="PTHR33969">
    <property type="entry name" value="SEGREGATION AND CONDENSATION PROTEIN A"/>
    <property type="match status" value="1"/>
</dbReference>
<sequence length="278" mass="30716">MTESVAVAEELDESTEARPVADRLLIDLDGWDGPLDLLLQLAREQKVDISRMSILRLAEQYIDFIGRLRKNQLDLAAEYLVMAAWLAYLKSRLLLPEPEPDPGDEPSPAELAEALAFRLRRLQAMQDSGRKLFAGPRLGRDVFGPGAAEGIEVIDRPIFDLGFYDFLKVYADHVARRRVTVLTVEAADLWSVEDALARLETMLGLGALPDWSVLMAYLPPIEGDALKMKSAMASTFVAALELARQGRLCLRQDGPAYSPIYVRAGQRDGGDESGGDDD</sequence>
<name>A0A1H6GSK7_MAGFU</name>
<keyword evidence="3" id="KW-1185">Reference proteome</keyword>
<evidence type="ECO:0000313" key="2">
    <source>
        <dbReference type="EMBL" id="SEH24835.1"/>
    </source>
</evidence>
<accession>A0A1H6GSK7</accession>
<dbReference type="InterPro" id="IPR003768">
    <property type="entry name" value="ScpA"/>
</dbReference>